<reference evidence="8 9" key="1">
    <citation type="submission" date="2024-04" db="EMBL/GenBank/DDBJ databases">
        <title>Symmetric and asymmetric DNA N6-adenine methylation regulates different biological responses in Mucorales.</title>
        <authorList>
            <consortium name="Lawrence Berkeley National Laboratory"/>
            <person name="Lax C."/>
            <person name="Mondo S.J."/>
            <person name="Osorio-Concepcion M."/>
            <person name="Muszewska A."/>
            <person name="Corrochano-Luque M."/>
            <person name="Gutierrez G."/>
            <person name="Riley R."/>
            <person name="Lipzen A."/>
            <person name="Guo J."/>
            <person name="Hundley H."/>
            <person name="Amirebrahimi M."/>
            <person name="Ng V."/>
            <person name="Lorenzo-Gutierrez D."/>
            <person name="Binder U."/>
            <person name="Yang J."/>
            <person name="Song Y."/>
            <person name="Canovas D."/>
            <person name="Navarro E."/>
            <person name="Freitag M."/>
            <person name="Gabaldon T."/>
            <person name="Grigoriev I.V."/>
            <person name="Corrochano L.M."/>
            <person name="Nicolas F.E."/>
            <person name="Garre V."/>
        </authorList>
    </citation>
    <scope>NUCLEOTIDE SEQUENCE [LARGE SCALE GENOMIC DNA]</scope>
    <source>
        <strain evidence="8 9">L51</strain>
    </source>
</reference>
<feature type="region of interest" description="Disordered" evidence="5">
    <location>
        <begin position="435"/>
        <end position="462"/>
    </location>
</feature>
<dbReference type="InterPro" id="IPR004331">
    <property type="entry name" value="SPX_dom"/>
</dbReference>
<dbReference type="PANTHER" id="PTHR23327:SF51">
    <property type="entry name" value="TRANSCRIPTIONAL REGULATOR OF YEAST FORM ADHERENCE 3"/>
    <property type="match status" value="1"/>
</dbReference>
<evidence type="ECO:0000259" key="7">
    <source>
        <dbReference type="PROSITE" id="PS51382"/>
    </source>
</evidence>
<evidence type="ECO:0000256" key="1">
    <source>
        <dbReference type="ARBA" id="ARBA00022723"/>
    </source>
</evidence>
<comment type="caution">
    <text evidence="8">The sequence shown here is derived from an EMBL/GenBank/DDBJ whole genome shotgun (WGS) entry which is preliminary data.</text>
</comment>
<gene>
    <name evidence="8" type="ORF">J3Q64DRAFT_1728393</name>
</gene>
<keyword evidence="2 4" id="KW-0863">Zinc-finger</keyword>
<dbReference type="SUPFAM" id="SSF57850">
    <property type="entry name" value="RING/U-box"/>
    <property type="match status" value="1"/>
</dbReference>
<name>A0ABR3B742_PHYBL</name>
<protein>
    <submittedName>
        <fullName evidence="8">SPX domain-containing protein</fullName>
    </submittedName>
</protein>
<evidence type="ECO:0000259" key="6">
    <source>
        <dbReference type="PROSITE" id="PS50089"/>
    </source>
</evidence>
<dbReference type="EMBL" id="JBCLYO010000004">
    <property type="protein sequence ID" value="KAL0090117.1"/>
    <property type="molecule type" value="Genomic_DNA"/>
</dbReference>
<dbReference type="Gene3D" id="3.30.40.10">
    <property type="entry name" value="Zinc/RING finger domain, C3HC4 (zinc finger)"/>
    <property type="match status" value="1"/>
</dbReference>
<organism evidence="8 9">
    <name type="scientific">Phycomyces blakesleeanus</name>
    <dbReference type="NCBI Taxonomy" id="4837"/>
    <lineage>
        <taxon>Eukaryota</taxon>
        <taxon>Fungi</taxon>
        <taxon>Fungi incertae sedis</taxon>
        <taxon>Mucoromycota</taxon>
        <taxon>Mucoromycotina</taxon>
        <taxon>Mucoromycetes</taxon>
        <taxon>Mucorales</taxon>
        <taxon>Phycomycetaceae</taxon>
        <taxon>Phycomyces</taxon>
    </lineage>
</organism>
<dbReference type="InterPro" id="IPR001841">
    <property type="entry name" value="Znf_RING"/>
</dbReference>
<feature type="compositionally biased region" description="Polar residues" evidence="5">
    <location>
        <begin position="435"/>
        <end position="444"/>
    </location>
</feature>
<keyword evidence="9" id="KW-1185">Reference proteome</keyword>
<evidence type="ECO:0000313" key="9">
    <source>
        <dbReference type="Proteomes" id="UP001448207"/>
    </source>
</evidence>
<feature type="domain" description="RING-type" evidence="6">
    <location>
        <begin position="310"/>
        <end position="349"/>
    </location>
</feature>
<dbReference type="PROSITE" id="PS51382">
    <property type="entry name" value="SPX"/>
    <property type="match status" value="1"/>
</dbReference>
<evidence type="ECO:0000256" key="2">
    <source>
        <dbReference type="ARBA" id="ARBA00022771"/>
    </source>
</evidence>
<dbReference type="PROSITE" id="PS00518">
    <property type="entry name" value="ZF_RING_1"/>
    <property type="match status" value="1"/>
</dbReference>
<dbReference type="InterPro" id="IPR018957">
    <property type="entry name" value="Znf_C3HC4_RING-type"/>
</dbReference>
<dbReference type="PANTHER" id="PTHR23327">
    <property type="entry name" value="RING FINGER PROTEIN 127"/>
    <property type="match status" value="1"/>
</dbReference>
<dbReference type="Pfam" id="PF03105">
    <property type="entry name" value="SPX"/>
    <property type="match status" value="1"/>
</dbReference>
<dbReference type="InterPro" id="IPR017907">
    <property type="entry name" value="Znf_RING_CS"/>
</dbReference>
<proteinExistence type="predicted"/>
<sequence>MKFAKQIETAASDLPAHWRPYLIHYKCLKKHIHLIVDELHSQGLFDKLLAKKQGICSGQLSLTYAFKGSANAPDPCIHVTIPDPYSVDQENLPVNVQPALKKLFISASAVSNEPLLLKIQLERDSDFFRFLLDELARATALHDVEQKKFSETVQSLGDELCQMTATNKNDMYTWREIFKLYIEAAIFQDIDMTKDPAKESRKRLEKFKDNLLDRLLESNFVLKESKSILKHFLVINYKLIDFQHFQNLNRMAITKILKKHDKKSGLSATEEFSAFIKGNVVFVDGILLSLCQAVQTKLITIVPQPDEFTCPVCFYLAWKPVRLKCTHLFCARCLIKAKKNNITNCFICRSENAIPEATAGNLDTTLSKFMKLNFPQEIEEKERDNAAERAEMQPVSPEEHFQRMYSRLPYRAQNVRISNTRVPNTRVSNTRVSNTRVSNTRVSNTQTRHSRRSRHQTSCIIT</sequence>
<dbReference type="SMART" id="SM00184">
    <property type="entry name" value="RING"/>
    <property type="match status" value="1"/>
</dbReference>
<keyword evidence="1" id="KW-0479">Metal-binding</keyword>
<accession>A0ABR3B742</accession>
<dbReference type="InterPro" id="IPR013083">
    <property type="entry name" value="Znf_RING/FYVE/PHD"/>
</dbReference>
<dbReference type="Pfam" id="PF00097">
    <property type="entry name" value="zf-C3HC4"/>
    <property type="match status" value="1"/>
</dbReference>
<evidence type="ECO:0000256" key="4">
    <source>
        <dbReference type="PROSITE-ProRule" id="PRU00175"/>
    </source>
</evidence>
<feature type="domain" description="SPX" evidence="7">
    <location>
        <begin position="1"/>
        <end position="274"/>
    </location>
</feature>
<dbReference type="Proteomes" id="UP001448207">
    <property type="component" value="Unassembled WGS sequence"/>
</dbReference>
<evidence type="ECO:0000256" key="5">
    <source>
        <dbReference type="SAM" id="MobiDB-lite"/>
    </source>
</evidence>
<evidence type="ECO:0000256" key="3">
    <source>
        <dbReference type="ARBA" id="ARBA00022833"/>
    </source>
</evidence>
<keyword evidence="3" id="KW-0862">Zinc</keyword>
<evidence type="ECO:0000313" key="8">
    <source>
        <dbReference type="EMBL" id="KAL0090117.1"/>
    </source>
</evidence>
<dbReference type="PROSITE" id="PS50089">
    <property type="entry name" value="ZF_RING_2"/>
    <property type="match status" value="1"/>
</dbReference>